<gene>
    <name evidence="2" type="ORF">PLOB_00040840</name>
</gene>
<comment type="caution">
    <text evidence="2">The sequence shown here is derived from an EMBL/GenBank/DDBJ whole genome shotgun (WGS) entry which is preliminary data.</text>
</comment>
<feature type="compositionally biased region" description="Basic and acidic residues" evidence="1">
    <location>
        <begin position="451"/>
        <end position="469"/>
    </location>
</feature>
<sequence>MCRGLPGGRKRTLVNTIMNWKLEDAHEEVRKARCKNTREWREVYPIIRQERILESYRQLWIREKRKLKDELAIKRKKKVAFSTEKYSKKRVTADVVEGIIVGDQEQDERFTSEPRRYGACEVSDNEKQVLSLPPKFVLYTKIESVSVEAEIEKGLAKYRWEQMEKKESVEEAGVVYDTATKKVDMRNLRATDFPFNKHVILPLALSEEKEVGLQHLKNNMMNSVNNYVQNDKNKQSQNLTENEKNGLTSLRKRSKDNSVVIYQTDKSSRFSIDTAENYLLACEPHVKGDETITQQDYERLESEMNAHSVIWTRTLGAGHGTGHENRIKNNMITHDSQDSHRNKDEMCKELLKEVGNRIHKSIQIEVDYPLRHEDNLMPILDLKVWIDRKNVIMNGKDCTVNVVLHEFYAKEVSSKMMLSSRSALPMKVKRTVLTQEKIQELDQTGVKPMYRPKEWRQNERRKEKEEKRR</sequence>
<proteinExistence type="predicted"/>
<evidence type="ECO:0000313" key="3">
    <source>
        <dbReference type="Proteomes" id="UP001159405"/>
    </source>
</evidence>
<dbReference type="Proteomes" id="UP001159405">
    <property type="component" value="Unassembled WGS sequence"/>
</dbReference>
<reference evidence="2 3" key="1">
    <citation type="submission" date="2022-05" db="EMBL/GenBank/DDBJ databases">
        <authorList>
            <consortium name="Genoscope - CEA"/>
            <person name="William W."/>
        </authorList>
    </citation>
    <scope>NUCLEOTIDE SEQUENCE [LARGE SCALE GENOMIC DNA]</scope>
</reference>
<evidence type="ECO:0000256" key="1">
    <source>
        <dbReference type="SAM" id="MobiDB-lite"/>
    </source>
</evidence>
<feature type="region of interest" description="Disordered" evidence="1">
    <location>
        <begin position="231"/>
        <end position="251"/>
    </location>
</feature>
<name>A0ABN8PF20_9CNID</name>
<dbReference type="EMBL" id="CALNXK010000063">
    <property type="protein sequence ID" value="CAH3139812.1"/>
    <property type="molecule type" value="Genomic_DNA"/>
</dbReference>
<accession>A0ABN8PF20</accession>
<evidence type="ECO:0000313" key="2">
    <source>
        <dbReference type="EMBL" id="CAH3139812.1"/>
    </source>
</evidence>
<keyword evidence="3" id="KW-1185">Reference proteome</keyword>
<feature type="compositionally biased region" description="Polar residues" evidence="1">
    <location>
        <begin position="231"/>
        <end position="248"/>
    </location>
</feature>
<feature type="region of interest" description="Disordered" evidence="1">
    <location>
        <begin position="439"/>
        <end position="469"/>
    </location>
</feature>
<protein>
    <submittedName>
        <fullName evidence="2">Uncharacterized protein</fullName>
    </submittedName>
</protein>
<organism evidence="2 3">
    <name type="scientific">Porites lobata</name>
    <dbReference type="NCBI Taxonomy" id="104759"/>
    <lineage>
        <taxon>Eukaryota</taxon>
        <taxon>Metazoa</taxon>
        <taxon>Cnidaria</taxon>
        <taxon>Anthozoa</taxon>
        <taxon>Hexacorallia</taxon>
        <taxon>Scleractinia</taxon>
        <taxon>Fungiina</taxon>
        <taxon>Poritidae</taxon>
        <taxon>Porites</taxon>
    </lineage>
</organism>